<evidence type="ECO:0000313" key="1">
    <source>
        <dbReference type="EMBL" id="SEA20442.1"/>
    </source>
</evidence>
<evidence type="ECO:0000313" key="2">
    <source>
        <dbReference type="Proteomes" id="UP000199041"/>
    </source>
</evidence>
<gene>
    <name evidence="1" type="ORF">SAMN05192529_110109</name>
</gene>
<dbReference type="RefSeq" id="WP_091397652.1">
    <property type="nucleotide sequence ID" value="NZ_FNQY01000010.1"/>
</dbReference>
<dbReference type="AlphaFoldDB" id="A0A1H3ZAU0"/>
<keyword evidence="2" id="KW-1185">Reference proteome</keyword>
<organism evidence="1 2">
    <name type="scientific">Arachidicoccus rhizosphaerae</name>
    <dbReference type="NCBI Taxonomy" id="551991"/>
    <lineage>
        <taxon>Bacteria</taxon>
        <taxon>Pseudomonadati</taxon>
        <taxon>Bacteroidota</taxon>
        <taxon>Chitinophagia</taxon>
        <taxon>Chitinophagales</taxon>
        <taxon>Chitinophagaceae</taxon>
        <taxon>Arachidicoccus</taxon>
    </lineage>
</organism>
<dbReference type="SUPFAM" id="SSF143081">
    <property type="entry name" value="BB1717-like"/>
    <property type="match status" value="1"/>
</dbReference>
<dbReference type="Gene3D" id="3.90.1680.10">
    <property type="entry name" value="SOS response associated peptidase-like"/>
    <property type="match status" value="1"/>
</dbReference>
<dbReference type="Proteomes" id="UP000199041">
    <property type="component" value="Unassembled WGS sequence"/>
</dbReference>
<sequence length="67" mass="7611">MPLMLSQQLERKWLAPTLTDQELQSMLSYELPGSALEYYPVKSLYRANPLDPTLIERVAYPGLAAVE</sequence>
<dbReference type="EMBL" id="FNQY01000010">
    <property type="protein sequence ID" value="SEA20442.1"/>
    <property type="molecule type" value="Genomic_DNA"/>
</dbReference>
<accession>A0A1H3ZAU0</accession>
<proteinExistence type="predicted"/>
<reference evidence="1 2" key="1">
    <citation type="submission" date="2016-10" db="EMBL/GenBank/DDBJ databases">
        <authorList>
            <person name="de Groot N.N."/>
        </authorList>
    </citation>
    <scope>NUCLEOTIDE SEQUENCE [LARGE SCALE GENOMIC DNA]</scope>
    <source>
        <strain evidence="1 2">Vu-144</strain>
    </source>
</reference>
<protein>
    <submittedName>
        <fullName evidence="1">Uncharacterized protein</fullName>
    </submittedName>
</protein>
<dbReference type="InterPro" id="IPR036590">
    <property type="entry name" value="SRAP-like"/>
</dbReference>
<name>A0A1H3ZAU0_9BACT</name>